<evidence type="ECO:0000256" key="4">
    <source>
        <dbReference type="SAM" id="MobiDB-lite"/>
    </source>
</evidence>
<name>A0ABP0M420_9DINO</name>
<evidence type="ECO:0000256" key="2">
    <source>
        <dbReference type="ARBA" id="ARBA00005988"/>
    </source>
</evidence>
<dbReference type="SUPFAM" id="SSF53187">
    <property type="entry name" value="Zn-dependent exopeptidases"/>
    <property type="match status" value="1"/>
</dbReference>
<evidence type="ECO:0000256" key="3">
    <source>
        <dbReference type="PROSITE-ProRule" id="PRU01379"/>
    </source>
</evidence>
<dbReference type="EMBL" id="CAXAMM010019672">
    <property type="protein sequence ID" value="CAK9046225.1"/>
    <property type="molecule type" value="Genomic_DNA"/>
</dbReference>
<comment type="caution">
    <text evidence="3">Lacks conserved residue(s) required for the propagation of feature annotation.</text>
</comment>
<dbReference type="Proteomes" id="UP001642464">
    <property type="component" value="Unassembled WGS sequence"/>
</dbReference>
<dbReference type="CDD" id="cd06241">
    <property type="entry name" value="M14-like"/>
    <property type="match status" value="1"/>
</dbReference>
<comment type="cofactor">
    <cofactor evidence="1">
        <name>Zn(2+)</name>
        <dbReference type="ChEBI" id="CHEBI:29105"/>
    </cofactor>
</comment>
<keyword evidence="6" id="KW-0645">Protease</keyword>
<feature type="non-terminal residue" evidence="6">
    <location>
        <position position="600"/>
    </location>
</feature>
<evidence type="ECO:0000313" key="7">
    <source>
        <dbReference type="Proteomes" id="UP001642464"/>
    </source>
</evidence>
<gene>
    <name evidence="6" type="ORF">SCF082_LOCUS26047</name>
</gene>
<evidence type="ECO:0000256" key="1">
    <source>
        <dbReference type="ARBA" id="ARBA00001947"/>
    </source>
</evidence>
<feature type="region of interest" description="Disordered" evidence="4">
    <location>
        <begin position="341"/>
        <end position="363"/>
    </location>
</feature>
<keyword evidence="6" id="KW-0121">Carboxypeptidase</keyword>
<comment type="similarity">
    <text evidence="2 3">Belongs to the peptidase M14 family.</text>
</comment>
<proteinExistence type="inferred from homology"/>
<accession>A0ABP0M420</accession>
<evidence type="ECO:0000313" key="6">
    <source>
        <dbReference type="EMBL" id="CAK9046225.1"/>
    </source>
</evidence>
<dbReference type="PANTHER" id="PTHR11705">
    <property type="entry name" value="PROTEASE FAMILY M14 CARBOXYPEPTIDASE A,B"/>
    <property type="match status" value="1"/>
</dbReference>
<dbReference type="GO" id="GO:0004180">
    <property type="term" value="F:carboxypeptidase activity"/>
    <property type="evidence" value="ECO:0007669"/>
    <property type="project" value="UniProtKB-KW"/>
</dbReference>
<feature type="region of interest" description="Disordered" evidence="4">
    <location>
        <begin position="88"/>
        <end position="109"/>
    </location>
</feature>
<evidence type="ECO:0000259" key="5">
    <source>
        <dbReference type="PROSITE" id="PS52035"/>
    </source>
</evidence>
<dbReference type="SMART" id="SM00631">
    <property type="entry name" value="Zn_pept"/>
    <property type="match status" value="1"/>
</dbReference>
<comment type="caution">
    <text evidence="6">The sequence shown here is derived from an EMBL/GenBank/DDBJ whole genome shotgun (WGS) entry which is preliminary data.</text>
</comment>
<dbReference type="InterPro" id="IPR000834">
    <property type="entry name" value="Peptidase_M14"/>
</dbReference>
<dbReference type="Gene3D" id="3.40.630.10">
    <property type="entry name" value="Zn peptidases"/>
    <property type="match status" value="1"/>
</dbReference>
<keyword evidence="6" id="KW-0378">Hydrolase</keyword>
<feature type="compositionally biased region" description="Polar residues" evidence="4">
    <location>
        <begin position="88"/>
        <end position="100"/>
    </location>
</feature>
<reference evidence="6 7" key="1">
    <citation type="submission" date="2024-02" db="EMBL/GenBank/DDBJ databases">
        <authorList>
            <person name="Chen Y."/>
            <person name="Shah S."/>
            <person name="Dougan E. K."/>
            <person name="Thang M."/>
            <person name="Chan C."/>
        </authorList>
    </citation>
    <scope>NUCLEOTIDE SEQUENCE [LARGE SCALE GENOMIC DNA]</scope>
</reference>
<protein>
    <submittedName>
        <fullName evidence="6">Carboxypeptidase D (Metallocarboxypeptidase D) (Gp180)</fullName>
    </submittedName>
</protein>
<feature type="domain" description="Peptidase M14" evidence="5">
    <location>
        <begin position="232"/>
        <end position="493"/>
    </location>
</feature>
<dbReference type="PROSITE" id="PS52035">
    <property type="entry name" value="PEPTIDASE_M14"/>
    <property type="match status" value="1"/>
</dbReference>
<sequence length="600" mass="66023">MLQITDGQCGKCAHFGEEHPADQKLVQIRISGQAPENFQEHCGHPDLKPLNLTVTATSEMGWIARIGLLMSCGALGLLVGCEEFGTPASTEAATPEQSESGRIFQPQQPQPAQQIAGFQDLGSIGIGAIDVQVLRGLGEPSPGGQLRLIVRVPDGTATSSVRGWIGTASRFASAVSGADYSEQLGGYELKTAAPDPLPPSAAWWIEVQRADGTTHVGSDRAEPPVTVAEQTDYRKTGTSAQVEAFLQALDEESDRTWLGSIGNSHEGKPLPLLVVADPPVTSAEEARQSGKLVVLLFGNIHSGETCGKEALQMLARELALGDRSALLDDLVVCFVPNYNPDSNDKMDPGNRRNQNGPDEMGLRHNAQDLDLNRDWIKMEAPETRALVRFMHQWDPAVIVDSHTTNGSNHRYVITYQGPKHPSTHPGLLEFSRDTFIPQIDERFETQTDYDAWVYGNFADGHTQWTTYPASPRYGTPYRGLRNRIGILSEAYAYASFKDRVIGTLEFCRAVLQESAEHAEMIRQVVEAADEHNRSGNADTIALRSRAIPFRERFQALGYVEYDNEGNKIDVTDEPRDYQVELVNDFEATLSVERPWAYLIP</sequence>
<dbReference type="PANTHER" id="PTHR11705:SF145">
    <property type="entry name" value="PEPTIDASE M14 CARBOXYPEPTIDASE A DOMAIN-CONTAINING PROTEIN"/>
    <property type="match status" value="1"/>
</dbReference>
<organism evidence="6 7">
    <name type="scientific">Durusdinium trenchii</name>
    <dbReference type="NCBI Taxonomy" id="1381693"/>
    <lineage>
        <taxon>Eukaryota</taxon>
        <taxon>Sar</taxon>
        <taxon>Alveolata</taxon>
        <taxon>Dinophyceae</taxon>
        <taxon>Suessiales</taxon>
        <taxon>Symbiodiniaceae</taxon>
        <taxon>Durusdinium</taxon>
    </lineage>
</organism>
<dbReference type="Pfam" id="PF00246">
    <property type="entry name" value="Peptidase_M14"/>
    <property type="match status" value="1"/>
</dbReference>
<keyword evidence="7" id="KW-1185">Reference proteome</keyword>